<keyword evidence="2" id="KW-1185">Reference proteome</keyword>
<accession>A0AAP4BDQ5</accession>
<comment type="caution">
    <text evidence="1">The sequence shown here is derived from an EMBL/GenBank/DDBJ whole genome shotgun (WGS) entry which is preliminary data.</text>
</comment>
<evidence type="ECO:0000313" key="2">
    <source>
        <dbReference type="Proteomes" id="UP001300383"/>
    </source>
</evidence>
<gene>
    <name evidence="1" type="ORF">QJ036_08275</name>
</gene>
<protein>
    <submittedName>
        <fullName evidence="1">Uncharacterized protein</fullName>
    </submittedName>
</protein>
<proteinExistence type="predicted"/>
<evidence type="ECO:0000313" key="1">
    <source>
        <dbReference type="EMBL" id="MDI9242464.1"/>
    </source>
</evidence>
<reference evidence="1 2" key="1">
    <citation type="submission" date="2023-05" db="EMBL/GenBank/DDBJ databases">
        <title>[ruminococcus] sp. nov., isolated from a pig farm feces dump.</title>
        <authorList>
            <person name="Chang Y.-H."/>
        </authorList>
    </citation>
    <scope>NUCLEOTIDE SEQUENCE [LARGE SCALE GENOMIC DNA]</scope>
    <source>
        <strain evidence="1 2">YH-rum2234</strain>
    </source>
</reference>
<name>A0AAP4BDQ5_9FIRM</name>
<organism evidence="1 2">
    <name type="scientific">Fusibacillus kribbianus</name>
    <dbReference type="NCBI Taxonomy" id="3044208"/>
    <lineage>
        <taxon>Bacteria</taxon>
        <taxon>Bacillati</taxon>
        <taxon>Bacillota</taxon>
        <taxon>Clostridia</taxon>
        <taxon>Lachnospirales</taxon>
        <taxon>Lachnospiraceae</taxon>
        <taxon>Fusibacillus</taxon>
    </lineage>
</organism>
<dbReference type="EMBL" id="JASGBQ010000013">
    <property type="protein sequence ID" value="MDI9242464.1"/>
    <property type="molecule type" value="Genomic_DNA"/>
</dbReference>
<dbReference type="AlphaFoldDB" id="A0AAP4BDQ5"/>
<dbReference type="Proteomes" id="UP001300383">
    <property type="component" value="Unassembled WGS sequence"/>
</dbReference>
<dbReference type="RefSeq" id="WP_283230912.1">
    <property type="nucleotide sequence ID" value="NZ_JASGBQ010000013.1"/>
</dbReference>
<sequence>MPKKKRRSTPYVGNRIALVYSEDGGSRSTADDDAVLCSLSLTPSPSKRIDELTTGGELTVQVGQ</sequence>